<dbReference type="HOGENOM" id="CLU_731377_0_0_7"/>
<dbReference type="STRING" id="448385.sce5219"/>
<accession>A9FSC5</accession>
<evidence type="ECO:0000313" key="3">
    <source>
        <dbReference type="Proteomes" id="UP000002139"/>
    </source>
</evidence>
<evidence type="ECO:0000313" key="2">
    <source>
        <dbReference type="EMBL" id="CAN95382.1"/>
    </source>
</evidence>
<feature type="compositionally biased region" description="Low complexity" evidence="1">
    <location>
        <begin position="194"/>
        <end position="205"/>
    </location>
</feature>
<keyword evidence="3" id="KW-1185">Reference proteome</keyword>
<dbReference type="Proteomes" id="UP000002139">
    <property type="component" value="Chromosome"/>
</dbReference>
<feature type="compositionally biased region" description="Pro residues" evidence="1">
    <location>
        <begin position="169"/>
        <end position="193"/>
    </location>
</feature>
<gene>
    <name evidence="2" type="ordered locus">sce5219</name>
</gene>
<proteinExistence type="predicted"/>
<protein>
    <submittedName>
        <fullName evidence="2">Uncharacterized protein</fullName>
    </submittedName>
</protein>
<evidence type="ECO:0000256" key="1">
    <source>
        <dbReference type="SAM" id="MobiDB-lite"/>
    </source>
</evidence>
<dbReference type="KEGG" id="scl:sce5219"/>
<feature type="region of interest" description="Disordered" evidence="1">
    <location>
        <begin position="155"/>
        <end position="205"/>
    </location>
</feature>
<organism evidence="2 3">
    <name type="scientific">Sorangium cellulosum (strain So ce56)</name>
    <name type="common">Polyangium cellulosum (strain So ce56)</name>
    <dbReference type="NCBI Taxonomy" id="448385"/>
    <lineage>
        <taxon>Bacteria</taxon>
        <taxon>Pseudomonadati</taxon>
        <taxon>Myxococcota</taxon>
        <taxon>Polyangia</taxon>
        <taxon>Polyangiales</taxon>
        <taxon>Polyangiaceae</taxon>
        <taxon>Sorangium</taxon>
    </lineage>
</organism>
<name>A9FSC5_SORC5</name>
<reference evidence="2 3" key="1">
    <citation type="journal article" date="2007" name="Nat. Biotechnol.">
        <title>Complete genome sequence of the myxobacterium Sorangium cellulosum.</title>
        <authorList>
            <person name="Schneiker S."/>
            <person name="Perlova O."/>
            <person name="Kaiser O."/>
            <person name="Gerth K."/>
            <person name="Alici A."/>
            <person name="Altmeyer M.O."/>
            <person name="Bartels D."/>
            <person name="Bekel T."/>
            <person name="Beyer S."/>
            <person name="Bode E."/>
            <person name="Bode H.B."/>
            <person name="Bolten C.J."/>
            <person name="Choudhuri J.V."/>
            <person name="Doss S."/>
            <person name="Elnakady Y.A."/>
            <person name="Frank B."/>
            <person name="Gaigalat L."/>
            <person name="Goesmann A."/>
            <person name="Groeger C."/>
            <person name="Gross F."/>
            <person name="Jelsbak L."/>
            <person name="Jelsbak L."/>
            <person name="Kalinowski J."/>
            <person name="Kegler C."/>
            <person name="Knauber T."/>
            <person name="Konietzny S."/>
            <person name="Kopp M."/>
            <person name="Krause L."/>
            <person name="Krug D."/>
            <person name="Linke B."/>
            <person name="Mahmud T."/>
            <person name="Martinez-Arias R."/>
            <person name="McHardy A.C."/>
            <person name="Merai M."/>
            <person name="Meyer F."/>
            <person name="Mormann S."/>
            <person name="Munoz-Dorado J."/>
            <person name="Perez J."/>
            <person name="Pradella S."/>
            <person name="Rachid S."/>
            <person name="Raddatz G."/>
            <person name="Rosenau F."/>
            <person name="Rueckert C."/>
            <person name="Sasse F."/>
            <person name="Scharfe M."/>
            <person name="Schuster S.C."/>
            <person name="Suen G."/>
            <person name="Treuner-Lange A."/>
            <person name="Velicer G.J."/>
            <person name="Vorholter F.-J."/>
            <person name="Weissman K.J."/>
            <person name="Welch R.D."/>
            <person name="Wenzel S.C."/>
            <person name="Whitworth D.E."/>
            <person name="Wilhelm S."/>
            <person name="Wittmann C."/>
            <person name="Bloecker H."/>
            <person name="Puehler A."/>
            <person name="Mueller R."/>
        </authorList>
    </citation>
    <scope>NUCLEOTIDE SEQUENCE [LARGE SCALE GENOMIC DNA]</scope>
    <source>
        <strain evidence="3">So ce56</strain>
    </source>
</reference>
<sequence>MTARTRRVRRTSHGESASMKRAARAALASMAAGALSVAGVTPVRAEPAPTPLRVRIELIRGPGAEDCPDEPFLRAETARAMGGVDPYDAEAPFTMTASIERRHGKLAASLFLRDGDGHGRWADGFSARDDCKVLVTAMAVSIALLLDDAAELPAPPAAPARPAEQAMPPEEPCSPERPCPPKPAPAPPSPPRTASPVRAAPRSRASPVAGERFRWVAGLGAVTGIGLTPGVAIGPALSIGGRWPAWSVALEVRGLAALSQEIEEVPMSVSLFMTNAAVCLHRHVLFACGAVELGMLRATPDVPLGAASSLHLGVGLGGRIGVDWPFSKTLSVQGYLGVVPTLAGTAISRRPNDQMSDSSLWTSHDIAGTLGVGLQASL</sequence>
<dbReference type="EMBL" id="AM746676">
    <property type="protein sequence ID" value="CAN95382.1"/>
    <property type="molecule type" value="Genomic_DNA"/>
</dbReference>
<dbReference type="AlphaFoldDB" id="A9FSC5"/>